<gene>
    <name evidence="1" type="ORF">MMUR_36170</name>
</gene>
<name>A0A7I9WP05_9MYCO</name>
<dbReference type="PANTHER" id="PTHR43881">
    <property type="entry name" value="GAMMA-GLUTAMYLTRANSPEPTIDASE (AFU_ORTHOLOGUE AFUA_4G13580)"/>
    <property type="match status" value="1"/>
</dbReference>
<accession>A0A7I9WP05</accession>
<evidence type="ECO:0000313" key="1">
    <source>
        <dbReference type="EMBL" id="GFG59481.1"/>
    </source>
</evidence>
<organism evidence="1 2">
    <name type="scientific">Mycolicibacterium murale</name>
    <dbReference type="NCBI Taxonomy" id="182220"/>
    <lineage>
        <taxon>Bacteria</taxon>
        <taxon>Bacillati</taxon>
        <taxon>Actinomycetota</taxon>
        <taxon>Actinomycetes</taxon>
        <taxon>Mycobacteriales</taxon>
        <taxon>Mycobacteriaceae</taxon>
        <taxon>Mycolicibacterium</taxon>
    </lineage>
</organism>
<dbReference type="GO" id="GO:0016740">
    <property type="term" value="F:transferase activity"/>
    <property type="evidence" value="ECO:0007669"/>
    <property type="project" value="UniProtKB-KW"/>
</dbReference>
<keyword evidence="2" id="KW-1185">Reference proteome</keyword>
<dbReference type="PRINTS" id="PR01210">
    <property type="entry name" value="GGTRANSPTASE"/>
</dbReference>
<sequence>MLARGGSAVDAAIAAQAVIAVVLPQAAGLGGDMLALVYDGGAVSAVNGTGLSPRGLTAAPATSGGTAVTVPGIADGWLTLHARWGRLPLSVVLEPAVRLAADGIEVDGELRAAVDAQRDRLTDGGAREWELLDIAVGGRWQQPELAALLADLATCGREAFYAGRAAAAIAAAVQRCGGALALDDLAAHDTPCPDPIAVQWRTGQVHVQPPTSQGVLLAMALQKAEMQWDSELFGVDHALVDHILIEIVGAAFTARSECAAGAALLDRPLDIDTARASGRTGPRAYLHTAGVAVADGDGHVVSSLISVFDDFGSGVYVPELGIVLNNRAAGFTDGANAAAPGKRPVHTLAPALSVGPDGVTALATPGADGQVQTLLQVLAGSRTGTLVDAVTAPRWRSQDGELLMEESHPAAPSLAVRGHRVVTRPDGAGLFGSVVAAGVAETPFAIADWRRQTHCTGVS</sequence>
<comment type="caution">
    <text evidence="1">The sequence shown here is derived from an EMBL/GenBank/DDBJ whole genome shotgun (WGS) entry which is preliminary data.</text>
</comment>
<dbReference type="EMBL" id="BLKT01000003">
    <property type="protein sequence ID" value="GFG59481.1"/>
    <property type="molecule type" value="Genomic_DNA"/>
</dbReference>
<dbReference type="InterPro" id="IPR043138">
    <property type="entry name" value="GGT_lsub"/>
</dbReference>
<keyword evidence="1" id="KW-0808">Transferase</keyword>
<dbReference type="Gene3D" id="1.10.246.130">
    <property type="match status" value="1"/>
</dbReference>
<dbReference type="Proteomes" id="UP000465241">
    <property type="component" value="Unassembled WGS sequence"/>
</dbReference>
<dbReference type="AlphaFoldDB" id="A0A7I9WP05"/>
<dbReference type="PANTHER" id="PTHR43881:SF1">
    <property type="entry name" value="GAMMA-GLUTAMYLTRANSPEPTIDASE (AFU_ORTHOLOGUE AFUA_4G13580)"/>
    <property type="match status" value="1"/>
</dbReference>
<reference evidence="1 2" key="1">
    <citation type="journal article" date="2019" name="Emerg. Microbes Infect.">
        <title>Comprehensive subspecies identification of 175 nontuberculous mycobacteria species based on 7547 genomic profiles.</title>
        <authorList>
            <person name="Matsumoto Y."/>
            <person name="Kinjo T."/>
            <person name="Motooka D."/>
            <person name="Nabeya D."/>
            <person name="Jung N."/>
            <person name="Uechi K."/>
            <person name="Horii T."/>
            <person name="Iida T."/>
            <person name="Fujita J."/>
            <person name="Nakamura S."/>
        </authorList>
    </citation>
    <scope>NUCLEOTIDE SEQUENCE [LARGE SCALE GENOMIC DNA]</scope>
    <source>
        <strain evidence="1 2">JCM 13392</strain>
    </source>
</reference>
<protein>
    <submittedName>
        <fullName evidence="1">Gamma-glutamyltransferase</fullName>
    </submittedName>
</protein>
<evidence type="ECO:0000313" key="2">
    <source>
        <dbReference type="Proteomes" id="UP000465241"/>
    </source>
</evidence>
<proteinExistence type="predicted"/>
<dbReference type="Gene3D" id="3.60.20.40">
    <property type="match status" value="1"/>
</dbReference>
<dbReference type="InterPro" id="IPR052896">
    <property type="entry name" value="GGT-like_enzyme"/>
</dbReference>
<dbReference type="InterPro" id="IPR043137">
    <property type="entry name" value="GGT_ssub_C"/>
</dbReference>
<dbReference type="InterPro" id="IPR029055">
    <property type="entry name" value="Ntn_hydrolases_N"/>
</dbReference>
<dbReference type="SUPFAM" id="SSF56235">
    <property type="entry name" value="N-terminal nucleophile aminohydrolases (Ntn hydrolases)"/>
    <property type="match status" value="1"/>
</dbReference>
<dbReference type="Pfam" id="PF01019">
    <property type="entry name" value="G_glu_transpept"/>
    <property type="match status" value="1"/>
</dbReference>